<keyword evidence="5" id="KW-1185">Reference proteome</keyword>
<keyword evidence="2" id="KW-0812">Transmembrane</keyword>
<evidence type="ECO:0000256" key="1">
    <source>
        <dbReference type="SAM" id="MobiDB-lite"/>
    </source>
</evidence>
<feature type="domain" description="Leucine rich repeat variant" evidence="3">
    <location>
        <begin position="122"/>
        <end position="167"/>
    </location>
</feature>
<protein>
    <recommendedName>
        <fullName evidence="3">Leucine rich repeat variant domain-containing protein</fullName>
    </recommendedName>
</protein>
<comment type="caution">
    <text evidence="4">The sequence shown here is derived from an EMBL/GenBank/DDBJ whole genome shotgun (WGS) entry which is preliminary data.</text>
</comment>
<proteinExistence type="predicted"/>
<sequence length="255" mass="27098">MTSPELQAADPSTPGAVLQQIAADHPDLRVVIAANPSTYPALLEWLGALGDPAVDEVLQSRVSTPSAEEFVHDDNEATAVQEVVSEEFQSEIVQSDVAAEGVADNHEEAVTFGATEEEKSSDERLAVDPATPPAVLQDLAARRRDLHSQILENPSTYPALREWILTQSPGQELLQDTVQISAIENTAVAMPAYSHVTEPPQPQPASFEQSPWGALENSAPSGSSSSSNAGLWIAFSVLGVLAVVSVGVALWLLFQ</sequence>
<dbReference type="RefSeq" id="WP_154546700.1">
    <property type="nucleotide sequence ID" value="NZ_VULO01000020.1"/>
</dbReference>
<evidence type="ECO:0000313" key="5">
    <source>
        <dbReference type="Proteomes" id="UP000470875"/>
    </source>
</evidence>
<feature type="transmembrane region" description="Helical" evidence="2">
    <location>
        <begin position="231"/>
        <end position="254"/>
    </location>
</feature>
<keyword evidence="2" id="KW-0472">Membrane</keyword>
<dbReference type="Proteomes" id="UP000470875">
    <property type="component" value="Unassembled WGS sequence"/>
</dbReference>
<gene>
    <name evidence="4" type="ORF">FYJ24_12015</name>
</gene>
<keyword evidence="2" id="KW-1133">Transmembrane helix</keyword>
<dbReference type="InterPro" id="IPR057893">
    <property type="entry name" value="LRV_2"/>
</dbReference>
<feature type="domain" description="Leucine rich repeat variant" evidence="3">
    <location>
        <begin position="5"/>
        <end position="61"/>
    </location>
</feature>
<evidence type="ECO:0000256" key="2">
    <source>
        <dbReference type="SAM" id="Phobius"/>
    </source>
</evidence>
<evidence type="ECO:0000313" key="4">
    <source>
        <dbReference type="EMBL" id="MSS85454.1"/>
    </source>
</evidence>
<accession>A0A6N7VUK8</accession>
<evidence type="ECO:0000259" key="3">
    <source>
        <dbReference type="Pfam" id="PF25591"/>
    </source>
</evidence>
<dbReference type="AlphaFoldDB" id="A0A6N7VUK8"/>
<feature type="region of interest" description="Disordered" evidence="1">
    <location>
        <begin position="196"/>
        <end position="221"/>
    </location>
</feature>
<dbReference type="Pfam" id="PF25591">
    <property type="entry name" value="LRV_2"/>
    <property type="match status" value="2"/>
</dbReference>
<dbReference type="EMBL" id="VULO01000020">
    <property type="protein sequence ID" value="MSS85454.1"/>
    <property type="molecule type" value="Genomic_DNA"/>
</dbReference>
<organism evidence="4 5">
    <name type="scientific">Scrofimicrobium canadense</name>
    <dbReference type="NCBI Taxonomy" id="2652290"/>
    <lineage>
        <taxon>Bacteria</taxon>
        <taxon>Bacillati</taxon>
        <taxon>Actinomycetota</taxon>
        <taxon>Actinomycetes</taxon>
        <taxon>Actinomycetales</taxon>
        <taxon>Actinomycetaceae</taxon>
        <taxon>Scrofimicrobium</taxon>
    </lineage>
</organism>
<name>A0A6N7VUK8_9ACTO</name>
<reference evidence="4 5" key="1">
    <citation type="submission" date="2019-08" db="EMBL/GenBank/DDBJ databases">
        <title>In-depth cultivation of the pig gut microbiome towards novel bacterial diversity and tailored functional studies.</title>
        <authorList>
            <person name="Wylensek D."/>
            <person name="Hitch T.C.A."/>
            <person name="Clavel T."/>
        </authorList>
    </citation>
    <scope>NUCLEOTIDE SEQUENCE [LARGE SCALE GENOMIC DNA]</scope>
    <source>
        <strain evidence="4 5">WB03_NA08</strain>
    </source>
</reference>